<accession>A0AAN9FZ01</accession>
<keyword evidence="2" id="KW-1185">Reference proteome</keyword>
<comment type="caution">
    <text evidence="1">The sequence shown here is derived from an EMBL/GenBank/DDBJ whole genome shotgun (WGS) entry which is preliminary data.</text>
</comment>
<sequence length="78" mass="8640">MVTIGGCINGAIGLIFALPQQPPFSKFAVSRIREPGNIANKKLRSHSPIHSHRTLWLLLPFASRSGNPIHFLFYSPNC</sequence>
<name>A0AAN9FZ01_CROPI</name>
<proteinExistence type="predicted"/>
<reference evidence="1 2" key="1">
    <citation type="submission" date="2024-01" db="EMBL/GenBank/DDBJ databases">
        <title>The genomes of 5 underutilized Papilionoideae crops provide insights into root nodulation and disease resistanc.</title>
        <authorList>
            <person name="Yuan L."/>
        </authorList>
    </citation>
    <scope>NUCLEOTIDE SEQUENCE [LARGE SCALE GENOMIC DNA]</scope>
    <source>
        <strain evidence="1">ZHUSHIDOU_FW_LH</strain>
        <tissue evidence="1">Leaf</tissue>
    </source>
</reference>
<organism evidence="1 2">
    <name type="scientific">Crotalaria pallida</name>
    <name type="common">Smooth rattlebox</name>
    <name type="synonym">Crotalaria striata</name>
    <dbReference type="NCBI Taxonomy" id="3830"/>
    <lineage>
        <taxon>Eukaryota</taxon>
        <taxon>Viridiplantae</taxon>
        <taxon>Streptophyta</taxon>
        <taxon>Embryophyta</taxon>
        <taxon>Tracheophyta</taxon>
        <taxon>Spermatophyta</taxon>
        <taxon>Magnoliopsida</taxon>
        <taxon>eudicotyledons</taxon>
        <taxon>Gunneridae</taxon>
        <taxon>Pentapetalae</taxon>
        <taxon>rosids</taxon>
        <taxon>fabids</taxon>
        <taxon>Fabales</taxon>
        <taxon>Fabaceae</taxon>
        <taxon>Papilionoideae</taxon>
        <taxon>50 kb inversion clade</taxon>
        <taxon>genistoids sensu lato</taxon>
        <taxon>core genistoids</taxon>
        <taxon>Crotalarieae</taxon>
        <taxon>Crotalaria</taxon>
    </lineage>
</organism>
<dbReference type="Proteomes" id="UP001372338">
    <property type="component" value="Unassembled WGS sequence"/>
</dbReference>
<dbReference type="AlphaFoldDB" id="A0AAN9FZ01"/>
<evidence type="ECO:0000313" key="2">
    <source>
        <dbReference type="Proteomes" id="UP001372338"/>
    </source>
</evidence>
<gene>
    <name evidence="1" type="ORF">RIF29_10506</name>
</gene>
<protein>
    <submittedName>
        <fullName evidence="1">Uncharacterized protein</fullName>
    </submittedName>
</protein>
<dbReference type="EMBL" id="JAYWIO010000002">
    <property type="protein sequence ID" value="KAK7282030.1"/>
    <property type="molecule type" value="Genomic_DNA"/>
</dbReference>
<evidence type="ECO:0000313" key="1">
    <source>
        <dbReference type="EMBL" id="KAK7282030.1"/>
    </source>
</evidence>